<protein>
    <submittedName>
        <fullName evidence="3">SXP/RAL-2 family protein Ani s 5-like cation-binding domain-containing protein</fullName>
    </submittedName>
</protein>
<proteinExistence type="predicted"/>
<dbReference type="STRING" id="6239.F11F1.5.1"/>
<reference evidence="3 4" key="1">
    <citation type="journal article" date="1998" name="Science">
        <title>Genome sequence of the nematode C. elegans: a platform for investigating biology.</title>
        <authorList>
            <consortium name="The C. elegans sequencing consortium"/>
            <person name="Sulson J.E."/>
            <person name="Waterston R."/>
        </authorList>
    </citation>
    <scope>NUCLEOTIDE SEQUENCE [LARGE SCALE GENOMIC DNA]</scope>
    <source>
        <strain evidence="3 4">Bristol N2</strain>
    </source>
</reference>
<evidence type="ECO:0000256" key="1">
    <source>
        <dbReference type="SAM" id="SignalP"/>
    </source>
</evidence>
<name>Q9XVQ5_CAEEL</name>
<dbReference type="OMA" id="VPFICLC"/>
<dbReference type="FunCoup" id="Q9XVQ5">
    <property type="interactions" value="6"/>
</dbReference>
<dbReference type="UCSC" id="F11F1.5">
    <property type="organism name" value="c. elegans"/>
</dbReference>
<sequence length="246" mass="24681">MYSSKVAFTLVVSIAIVTAVPLGGILGGNGQGGLGGILGGGEGGLGGILGNGGLGGILGGNGLGGILGGEDGGLGGIIGQLLGSANATDGLLGIINPADLLDLSLLGDGLTQQIIELVKKIPGSALPRVQEILSNADNLGVDEVISKLNGLVPGLGDELNNLISTIFTLIKQLLNEVADILQSLPDILGKLSKIVDDKNLTSIEKNNAINQLKGTNKIELNTIIFIITQLLNGGALPELPPTPINV</sequence>
<dbReference type="EMBL" id="BX284603">
    <property type="protein sequence ID" value="CAB02927.1"/>
    <property type="molecule type" value="Genomic_DNA"/>
</dbReference>
<dbReference type="PaxDb" id="6239-F11F1.5"/>
<organism evidence="3 4">
    <name type="scientific">Caenorhabditis elegans</name>
    <dbReference type="NCBI Taxonomy" id="6239"/>
    <lineage>
        <taxon>Eukaryota</taxon>
        <taxon>Metazoa</taxon>
        <taxon>Ecdysozoa</taxon>
        <taxon>Nematoda</taxon>
        <taxon>Chromadorea</taxon>
        <taxon>Rhabditida</taxon>
        <taxon>Rhabditina</taxon>
        <taxon>Rhabditomorpha</taxon>
        <taxon>Rhabditoidea</taxon>
        <taxon>Rhabditidae</taxon>
        <taxon>Peloderinae</taxon>
        <taxon>Caenorhabditis</taxon>
    </lineage>
</organism>
<dbReference type="InterPro" id="IPR003677">
    <property type="entry name" value="ANIS5_cation-bd"/>
</dbReference>
<dbReference type="GeneID" id="184361"/>
<dbReference type="HOGENOM" id="CLU_084002_1_0_1"/>
<dbReference type="AGR" id="WB:WBGene00008717"/>
<dbReference type="InterPro" id="IPR052823">
    <property type="entry name" value="SXP/RAL-2_related"/>
</dbReference>
<dbReference type="InParanoid" id="Q9XVQ5"/>
<evidence type="ECO:0000313" key="4">
    <source>
        <dbReference type="Proteomes" id="UP000001940"/>
    </source>
</evidence>
<dbReference type="Proteomes" id="UP000001940">
    <property type="component" value="Chromosome III"/>
</dbReference>
<dbReference type="SMR" id="Q9XVQ5"/>
<dbReference type="PhylomeDB" id="Q9XVQ5"/>
<feature type="domain" description="SXP/RAL-2 family protein Ani s 5-like cation-binding" evidence="2">
    <location>
        <begin position="127"/>
        <end position="230"/>
    </location>
</feature>
<dbReference type="PANTHER" id="PTHR21593">
    <property type="entry name" value="PRION-LIKE- Q/N-RICH -DOMAIN-BEARING PROTEIN PROTEIN"/>
    <property type="match status" value="1"/>
</dbReference>
<keyword evidence="4" id="KW-1185">Reference proteome</keyword>
<evidence type="ECO:0000313" key="5">
    <source>
        <dbReference type="WormBase" id="F11F1.5"/>
    </source>
</evidence>
<evidence type="ECO:0000259" key="2">
    <source>
        <dbReference type="Pfam" id="PF02520"/>
    </source>
</evidence>
<dbReference type="KEGG" id="cel:CELE_F11F1.5"/>
<keyword evidence="1" id="KW-0732">Signal</keyword>
<dbReference type="CTD" id="184361"/>
<feature type="chain" id="PRO_5004336766" evidence="1">
    <location>
        <begin position="20"/>
        <end position="246"/>
    </location>
</feature>
<dbReference type="RefSeq" id="NP_499765.1">
    <property type="nucleotide sequence ID" value="NM_067364.1"/>
</dbReference>
<dbReference type="Pfam" id="PF02520">
    <property type="entry name" value="ANIS5_cation-bd"/>
    <property type="match status" value="1"/>
</dbReference>
<dbReference type="OrthoDB" id="5886417at2759"/>
<evidence type="ECO:0000313" key="3">
    <source>
        <dbReference type="EMBL" id="CAB02927.1"/>
    </source>
</evidence>
<dbReference type="PANTHER" id="PTHR21593:SF36">
    <property type="entry name" value="DUF148 DOMAIN-CONTAINING PROTEIN-RELATED"/>
    <property type="match status" value="1"/>
</dbReference>
<feature type="signal peptide" evidence="1">
    <location>
        <begin position="1"/>
        <end position="19"/>
    </location>
</feature>
<dbReference type="AlphaFoldDB" id="Q9XVQ5"/>
<dbReference type="PIR" id="T20792">
    <property type="entry name" value="T20792"/>
</dbReference>
<dbReference type="eggNOG" id="ENOG502QSI5">
    <property type="taxonomic scope" value="Eukaryota"/>
</dbReference>
<accession>Q9XVQ5</accession>
<dbReference type="WormBase" id="F11F1.5">
    <property type="protein sequence ID" value="CE15805"/>
    <property type="gene ID" value="WBGene00008717"/>
    <property type="gene designation" value="srlf-10"/>
</dbReference>
<gene>
    <name evidence="3 5" type="primary">srlf-10</name>
    <name evidence="3" type="ORF">CELE_F11F1.5</name>
    <name evidence="5" type="ORF">F11F1.5</name>
</gene>